<dbReference type="AlphaFoldDB" id="A0A1F6AQH3"/>
<dbReference type="Gene3D" id="1.20.120.330">
    <property type="entry name" value="Nucleotidyltransferases domain 2"/>
    <property type="match status" value="1"/>
</dbReference>
<dbReference type="Proteomes" id="UP000176609">
    <property type="component" value="Unassembled WGS sequence"/>
</dbReference>
<evidence type="ECO:0000313" key="2">
    <source>
        <dbReference type="Proteomes" id="UP000176609"/>
    </source>
</evidence>
<reference evidence="1 2" key="1">
    <citation type="journal article" date="2016" name="Nat. Commun.">
        <title>Thousands of microbial genomes shed light on interconnected biogeochemical processes in an aquifer system.</title>
        <authorList>
            <person name="Anantharaman K."/>
            <person name="Brown C.T."/>
            <person name="Hug L.A."/>
            <person name="Sharon I."/>
            <person name="Castelle C.J."/>
            <person name="Probst A.J."/>
            <person name="Thomas B.C."/>
            <person name="Singh A."/>
            <person name="Wilkins M.J."/>
            <person name="Karaoz U."/>
            <person name="Brodie E.L."/>
            <person name="Williams K.H."/>
            <person name="Hubbard S.S."/>
            <person name="Banfield J.F."/>
        </authorList>
    </citation>
    <scope>NUCLEOTIDE SEQUENCE [LARGE SCALE GENOMIC DNA]</scope>
</reference>
<gene>
    <name evidence="1" type="ORF">A2960_02245</name>
</gene>
<protein>
    <recommendedName>
        <fullName evidence="3">Nucleotidyltransferase</fullName>
    </recommendedName>
</protein>
<dbReference type="EMBL" id="MFJR01000007">
    <property type="protein sequence ID" value="OGG26944.1"/>
    <property type="molecule type" value="Genomic_DNA"/>
</dbReference>
<organism evidence="1 2">
    <name type="scientific">Candidatus Gottesmanbacteria bacterium RIFCSPLOWO2_01_FULL_39_12b</name>
    <dbReference type="NCBI Taxonomy" id="1798388"/>
    <lineage>
        <taxon>Bacteria</taxon>
        <taxon>Candidatus Gottesmaniibacteriota</taxon>
    </lineage>
</organism>
<proteinExistence type="predicted"/>
<sequence>MIQTSQFKKEKAGLLLKDLEKALHRLVEASEQPPTVFNQDSTIQRFEFTFEAAWKLMKTIAELEGLDAPSPKRAIRQSAVLELINDPDKWFEFLDNRNLTVHTYKEEIAQKVYNSAKEFIPYTEKLVEKISNYLITDKPTN</sequence>
<name>A0A1F6AQH3_9BACT</name>
<evidence type="ECO:0000313" key="1">
    <source>
        <dbReference type="EMBL" id="OGG26944.1"/>
    </source>
</evidence>
<dbReference type="Pfam" id="PF08780">
    <property type="entry name" value="NTase_sub_bind"/>
    <property type="match status" value="1"/>
</dbReference>
<dbReference type="SUPFAM" id="SSF81593">
    <property type="entry name" value="Nucleotidyltransferase substrate binding subunit/domain"/>
    <property type="match status" value="1"/>
</dbReference>
<dbReference type="InterPro" id="IPR010235">
    <property type="entry name" value="HepT"/>
</dbReference>
<dbReference type="NCBIfam" id="TIGR01987">
    <property type="entry name" value="HI0074"/>
    <property type="match status" value="1"/>
</dbReference>
<evidence type="ECO:0008006" key="3">
    <source>
        <dbReference type="Google" id="ProtNLM"/>
    </source>
</evidence>
<accession>A0A1F6AQH3</accession>
<comment type="caution">
    <text evidence="1">The sequence shown here is derived from an EMBL/GenBank/DDBJ whole genome shotgun (WGS) entry which is preliminary data.</text>
</comment>